<evidence type="ECO:0000256" key="3">
    <source>
        <dbReference type="SAM" id="MobiDB-lite"/>
    </source>
</evidence>
<feature type="region of interest" description="Disordered" evidence="3">
    <location>
        <begin position="455"/>
        <end position="498"/>
    </location>
</feature>
<dbReference type="Proteomes" id="UP001140206">
    <property type="component" value="Chromosome 2"/>
</dbReference>
<sequence>MAEGFVRERRGMTPEEVAEEYLSELINRNLIQPWTIRFDGTIKSCRVHDIMRELLVAKSIEENLVFITGEQKNITSVDNIRHLVMTRSNDMRRINLQSIRSVSVFGTDAPSHLLSPSDLKLLRVLDLRSVDVALNDFGYIWEKVIPLLGHFEHLRYISMPPKYWGVIPKSLGNLRGLQTLDARRFGSRHWSTNVAKLQNLRRLFTSRDCPIAISKGIGNLKEMQVLQWVNLKRSHRRVVEELAQLRQLRKLCVLELRREHYEKFSASIAELNSLRSLGIEIATSEEAAADFLDRVSSPPEHLRSIQLVGWIGKLPAWVSSLYNLAKVILWRTRLDDDAIVVLQQLPNLLLLKLWTDAYVGAKLTFRSAKFSKLKQLLVSFLENLDELIFEEGTSPELQTLEIMLCELKSGISGAEHLPKLKKLIFDYKVYVANLDEVQGQVGAALKIRHPEYQKEKEDLYRGTTSSGGPPVEEHSSSGSDTEERENTSSCCPPCMPYF</sequence>
<gene>
    <name evidence="6" type="ORF">LUZ62_041795</name>
</gene>
<dbReference type="PANTHER" id="PTHR23155:SF963">
    <property type="entry name" value="OS06G0287000 PROTEIN"/>
    <property type="match status" value="1"/>
</dbReference>
<dbReference type="Gene3D" id="3.80.10.10">
    <property type="entry name" value="Ribonuclease Inhibitor"/>
    <property type="match status" value="1"/>
</dbReference>
<dbReference type="GO" id="GO:0098542">
    <property type="term" value="P:defense response to other organism"/>
    <property type="evidence" value="ECO:0007669"/>
    <property type="project" value="TreeGrafter"/>
</dbReference>
<dbReference type="Gene3D" id="1.10.10.10">
    <property type="entry name" value="Winged helix-like DNA-binding domain superfamily/Winged helix DNA-binding domain"/>
    <property type="match status" value="1"/>
</dbReference>
<evidence type="ECO:0000259" key="4">
    <source>
        <dbReference type="Pfam" id="PF23559"/>
    </source>
</evidence>
<feature type="domain" description="Disease resistance protein winged helix" evidence="4">
    <location>
        <begin position="1"/>
        <end position="54"/>
    </location>
</feature>
<proteinExistence type="predicted"/>
<evidence type="ECO:0000256" key="1">
    <source>
        <dbReference type="ARBA" id="ARBA00022737"/>
    </source>
</evidence>
<name>A0AAV8FBF6_9POAL</name>
<dbReference type="InterPro" id="IPR055414">
    <property type="entry name" value="LRR_R13L4/SHOC2-like"/>
</dbReference>
<organism evidence="6 7">
    <name type="scientific">Rhynchospora pubera</name>
    <dbReference type="NCBI Taxonomy" id="906938"/>
    <lineage>
        <taxon>Eukaryota</taxon>
        <taxon>Viridiplantae</taxon>
        <taxon>Streptophyta</taxon>
        <taxon>Embryophyta</taxon>
        <taxon>Tracheophyta</taxon>
        <taxon>Spermatophyta</taxon>
        <taxon>Magnoliopsida</taxon>
        <taxon>Liliopsida</taxon>
        <taxon>Poales</taxon>
        <taxon>Cyperaceae</taxon>
        <taxon>Cyperoideae</taxon>
        <taxon>Rhynchosporeae</taxon>
        <taxon>Rhynchospora</taxon>
    </lineage>
</organism>
<keyword evidence="2" id="KW-0611">Plant defense</keyword>
<accession>A0AAV8FBF6</accession>
<evidence type="ECO:0000313" key="7">
    <source>
        <dbReference type="Proteomes" id="UP001140206"/>
    </source>
</evidence>
<evidence type="ECO:0000256" key="2">
    <source>
        <dbReference type="ARBA" id="ARBA00022821"/>
    </source>
</evidence>
<dbReference type="EMBL" id="JAMFTS010000002">
    <property type="protein sequence ID" value="KAJ4790549.1"/>
    <property type="molecule type" value="Genomic_DNA"/>
</dbReference>
<dbReference type="AlphaFoldDB" id="A0AAV8FBF6"/>
<dbReference type="InterPro" id="IPR058922">
    <property type="entry name" value="WHD_DRP"/>
</dbReference>
<evidence type="ECO:0000313" key="6">
    <source>
        <dbReference type="EMBL" id="KAJ4790549.1"/>
    </source>
</evidence>
<dbReference type="Pfam" id="PF23598">
    <property type="entry name" value="LRR_14"/>
    <property type="match status" value="1"/>
</dbReference>
<dbReference type="InterPro" id="IPR032675">
    <property type="entry name" value="LRR_dom_sf"/>
</dbReference>
<keyword evidence="7" id="KW-1185">Reference proteome</keyword>
<evidence type="ECO:0000259" key="5">
    <source>
        <dbReference type="Pfam" id="PF23598"/>
    </source>
</evidence>
<dbReference type="InterPro" id="IPR044974">
    <property type="entry name" value="Disease_R_plants"/>
</dbReference>
<dbReference type="PANTHER" id="PTHR23155">
    <property type="entry name" value="DISEASE RESISTANCE PROTEIN RP"/>
    <property type="match status" value="1"/>
</dbReference>
<protein>
    <submittedName>
        <fullName evidence="6">Disease resistance protein (CC-NBS-LRR class) family</fullName>
    </submittedName>
</protein>
<comment type="caution">
    <text evidence="6">The sequence shown here is derived from an EMBL/GenBank/DDBJ whole genome shotgun (WGS) entry which is preliminary data.</text>
</comment>
<dbReference type="InterPro" id="IPR036388">
    <property type="entry name" value="WH-like_DNA-bd_sf"/>
</dbReference>
<feature type="domain" description="Disease resistance R13L4/SHOC-2-like LRR" evidence="5">
    <location>
        <begin position="99"/>
        <end position="445"/>
    </location>
</feature>
<reference evidence="6" key="1">
    <citation type="submission" date="2022-08" db="EMBL/GenBank/DDBJ databases">
        <authorList>
            <person name="Marques A."/>
        </authorList>
    </citation>
    <scope>NUCLEOTIDE SEQUENCE</scope>
    <source>
        <strain evidence="6">RhyPub2mFocal</strain>
        <tissue evidence="6">Leaves</tissue>
    </source>
</reference>
<keyword evidence="1" id="KW-0677">Repeat</keyword>
<dbReference type="Pfam" id="PF23559">
    <property type="entry name" value="WHD_DRP"/>
    <property type="match status" value="1"/>
</dbReference>
<dbReference type="SUPFAM" id="SSF52058">
    <property type="entry name" value="L domain-like"/>
    <property type="match status" value="1"/>
</dbReference>